<accession>A0A6I2RI54</accession>
<sequence length="101" mass="11453">MKPYKTITLRLDAAHYVRLTETARTAGLKIEPMLRQLIMGVNLRPRPPDTYAALLRELNAIGNNVNQLAYQANARGEATQEEIREAARLVRQAVRLVRDTL</sequence>
<gene>
    <name evidence="2" type="primary">mobC</name>
    <name evidence="2" type="ORF">GKE90_18205</name>
    <name evidence="1" type="ORF">PNE06_19370</name>
</gene>
<name>A0A6I2RI54_FLAPL</name>
<dbReference type="RefSeq" id="WP_138308593.1">
    <property type="nucleotide sequence ID" value="NZ_CP095094.1"/>
</dbReference>
<evidence type="ECO:0000313" key="1">
    <source>
        <dbReference type="EMBL" id="MDB7935249.1"/>
    </source>
</evidence>
<evidence type="ECO:0000313" key="3">
    <source>
        <dbReference type="Proteomes" id="UP000429811"/>
    </source>
</evidence>
<protein>
    <submittedName>
        <fullName evidence="2">Plasmid mobilization relaxosome protein MobC</fullName>
    </submittedName>
</protein>
<dbReference type="AlphaFoldDB" id="A0A6I2RI54"/>
<reference evidence="2 3" key="1">
    <citation type="journal article" date="2019" name="Nat. Med.">
        <title>A library of human gut bacterial isolates paired with longitudinal multiomics data enables mechanistic microbiome research.</title>
        <authorList>
            <person name="Poyet M."/>
            <person name="Groussin M."/>
            <person name="Gibbons S.M."/>
            <person name="Avila-Pacheco J."/>
            <person name="Jiang X."/>
            <person name="Kearney S.M."/>
            <person name="Perrotta A.R."/>
            <person name="Berdy B."/>
            <person name="Zhao S."/>
            <person name="Lieberman T.D."/>
            <person name="Swanson P.K."/>
            <person name="Smith M."/>
            <person name="Roesemann S."/>
            <person name="Alexander J.E."/>
            <person name="Rich S.A."/>
            <person name="Livny J."/>
            <person name="Vlamakis H."/>
            <person name="Clish C."/>
            <person name="Bullock K."/>
            <person name="Deik A."/>
            <person name="Scott J."/>
            <person name="Pierce K.A."/>
            <person name="Xavier R.J."/>
            <person name="Alm E.J."/>
        </authorList>
    </citation>
    <scope>NUCLEOTIDE SEQUENCE [LARGE SCALE GENOMIC DNA]</scope>
    <source>
        <strain evidence="2 3">BIOML-A5</strain>
    </source>
</reference>
<evidence type="ECO:0000313" key="2">
    <source>
        <dbReference type="EMBL" id="MSB50601.1"/>
    </source>
</evidence>
<dbReference type="Proteomes" id="UP000429811">
    <property type="component" value="Unassembled WGS sequence"/>
</dbReference>
<comment type="caution">
    <text evidence="2">The sequence shown here is derived from an EMBL/GenBank/DDBJ whole genome shotgun (WGS) entry which is preliminary data.</text>
</comment>
<proteinExistence type="predicted"/>
<dbReference type="InterPro" id="IPR053842">
    <property type="entry name" value="NikA-like"/>
</dbReference>
<reference evidence="1" key="2">
    <citation type="submission" date="2023-01" db="EMBL/GenBank/DDBJ databases">
        <title>Human gut microbiome strain richness.</title>
        <authorList>
            <person name="Chen-Liaw A."/>
        </authorList>
    </citation>
    <scope>NUCLEOTIDE SEQUENCE</scope>
    <source>
        <strain evidence="1">1001287st1_F4_1001285I_161205</strain>
    </source>
</reference>
<organism evidence="2 3">
    <name type="scientific">Flavonifractor plautii</name>
    <name type="common">Fusobacterium plautii</name>
    <dbReference type="NCBI Taxonomy" id="292800"/>
    <lineage>
        <taxon>Bacteria</taxon>
        <taxon>Bacillati</taxon>
        <taxon>Bacillota</taxon>
        <taxon>Clostridia</taxon>
        <taxon>Eubacteriales</taxon>
        <taxon>Oscillospiraceae</taxon>
        <taxon>Flavonifractor</taxon>
    </lineage>
</organism>
<dbReference type="Proteomes" id="UP001211173">
    <property type="component" value="Unassembled WGS sequence"/>
</dbReference>
<dbReference type="EMBL" id="WKPO01000037">
    <property type="protein sequence ID" value="MSB50601.1"/>
    <property type="molecule type" value="Genomic_DNA"/>
</dbReference>
<dbReference type="Pfam" id="PF21983">
    <property type="entry name" value="NikA-like"/>
    <property type="match status" value="1"/>
</dbReference>
<dbReference type="EMBL" id="JAQLWV010000040">
    <property type="protein sequence ID" value="MDB7935249.1"/>
    <property type="molecule type" value="Genomic_DNA"/>
</dbReference>